<evidence type="ECO:0000256" key="1">
    <source>
        <dbReference type="ARBA" id="ARBA00022723"/>
    </source>
</evidence>
<evidence type="ECO:0000259" key="5">
    <source>
        <dbReference type="SMART" id="SM00829"/>
    </source>
</evidence>
<gene>
    <name evidence="6" type="ORF">CE91St55_24360</name>
</gene>
<name>A0AA37JF60_9FIRM</name>
<evidence type="ECO:0000313" key="6">
    <source>
        <dbReference type="EMBL" id="GKH00455.1"/>
    </source>
</evidence>
<reference evidence="6" key="1">
    <citation type="submission" date="2022-01" db="EMBL/GenBank/DDBJ databases">
        <title>Novel bile acid biosynthetic pathways are enriched in the microbiome of centenarians.</title>
        <authorList>
            <person name="Sato Y."/>
            <person name="Atarashi K."/>
            <person name="Plichta R.D."/>
            <person name="Arai Y."/>
            <person name="Sasajima S."/>
            <person name="Kearney M.S."/>
            <person name="Suda W."/>
            <person name="Takeshita K."/>
            <person name="Sasaki T."/>
            <person name="Okamoto S."/>
            <person name="Skelly N.A."/>
            <person name="Okamura Y."/>
            <person name="Vlamakis H."/>
            <person name="Li Y."/>
            <person name="Tanoue T."/>
            <person name="Takei H."/>
            <person name="Nittono H."/>
            <person name="Narushima S."/>
            <person name="Irie J."/>
            <person name="Itoh H."/>
            <person name="Moriya K."/>
            <person name="Sugiura Y."/>
            <person name="Suematsu M."/>
            <person name="Moritoki N."/>
            <person name="Shibata S."/>
            <person name="Littman R.D."/>
            <person name="Fischbach A.M."/>
            <person name="Uwamino Y."/>
            <person name="Inoue T."/>
            <person name="Honda A."/>
            <person name="Hattori M."/>
            <person name="Murai T."/>
            <person name="Xavier J.R."/>
            <person name="Hirose N."/>
            <person name="Honda K."/>
        </authorList>
    </citation>
    <scope>NUCLEOTIDE SEQUENCE</scope>
    <source>
        <strain evidence="6">CE91-St55</strain>
    </source>
</reference>
<dbReference type="GeneID" id="93148268"/>
<dbReference type="InterPro" id="IPR013154">
    <property type="entry name" value="ADH-like_N"/>
</dbReference>
<sequence>MKGLAVHENRKLQIVELPMPEYNEYQALVKVLACGICNGTDSKIIHGTFKGVDTYPILLGHEAVGKVVETGKHVKYLKPGDIVLLPFLYQKTEQMIPTWGGFCEYALVGDDRALEEAGIGISSPLRDGSYPAQSVMTSKDGIDPAEMVMVITFREVLSAIRRFGFRENESVLIYGAGPVGQCFIKFSKLLGMSEVICVDITDEKTAEAACMGADHVFNSRKTNVVREVRKLLPDGVDYVVDAVGLGSLINEAMELIADHGNICCYGISPKMTQEIDWSKAPYNWNLQFVQFPEKAEEAEAHSQIMAWIRAGVLNPKDFISDQYPFEKILEAFEKVEQHLPDTKKIVITYT</sequence>
<proteinExistence type="inferred from homology"/>
<keyword evidence="3" id="KW-0560">Oxidoreductase</keyword>
<dbReference type="InterPro" id="IPR011032">
    <property type="entry name" value="GroES-like_sf"/>
</dbReference>
<comment type="caution">
    <text evidence="6">The sequence shown here is derived from an EMBL/GenBank/DDBJ whole genome shotgun (WGS) entry which is preliminary data.</text>
</comment>
<dbReference type="Pfam" id="PF08240">
    <property type="entry name" value="ADH_N"/>
    <property type="match status" value="1"/>
</dbReference>
<dbReference type="SUPFAM" id="SSF50129">
    <property type="entry name" value="GroES-like"/>
    <property type="match status" value="1"/>
</dbReference>
<keyword evidence="2 4" id="KW-0862">Zinc</keyword>
<dbReference type="EMBL" id="BQNJ01000001">
    <property type="protein sequence ID" value="GKH00455.1"/>
    <property type="molecule type" value="Genomic_DNA"/>
</dbReference>
<dbReference type="GO" id="GO:0008270">
    <property type="term" value="F:zinc ion binding"/>
    <property type="evidence" value="ECO:0007669"/>
    <property type="project" value="InterPro"/>
</dbReference>
<dbReference type="InterPro" id="IPR036291">
    <property type="entry name" value="NAD(P)-bd_dom_sf"/>
</dbReference>
<dbReference type="RefSeq" id="WP_006772359.1">
    <property type="nucleotide sequence ID" value="NZ_BQNJ01000001.1"/>
</dbReference>
<dbReference type="AlphaFoldDB" id="A0AA37JF60"/>
<evidence type="ECO:0000256" key="4">
    <source>
        <dbReference type="RuleBase" id="RU361277"/>
    </source>
</evidence>
<organism evidence="6 7">
    <name type="scientific">Hungatella hathewayi</name>
    <dbReference type="NCBI Taxonomy" id="154046"/>
    <lineage>
        <taxon>Bacteria</taxon>
        <taxon>Bacillati</taxon>
        <taxon>Bacillota</taxon>
        <taxon>Clostridia</taxon>
        <taxon>Lachnospirales</taxon>
        <taxon>Lachnospiraceae</taxon>
        <taxon>Hungatella</taxon>
    </lineage>
</organism>
<dbReference type="Gene3D" id="3.90.180.10">
    <property type="entry name" value="Medium-chain alcohol dehydrogenases, catalytic domain"/>
    <property type="match status" value="1"/>
</dbReference>
<dbReference type="PANTHER" id="PTHR43401">
    <property type="entry name" value="L-THREONINE 3-DEHYDROGENASE"/>
    <property type="match status" value="1"/>
</dbReference>
<dbReference type="PROSITE" id="PS00059">
    <property type="entry name" value="ADH_ZINC"/>
    <property type="match status" value="1"/>
</dbReference>
<dbReference type="PANTHER" id="PTHR43401:SF2">
    <property type="entry name" value="L-THREONINE 3-DEHYDROGENASE"/>
    <property type="match status" value="1"/>
</dbReference>
<comment type="cofactor">
    <cofactor evidence="4">
        <name>Zn(2+)</name>
        <dbReference type="ChEBI" id="CHEBI:29105"/>
    </cofactor>
</comment>
<dbReference type="InterPro" id="IPR020843">
    <property type="entry name" value="ER"/>
</dbReference>
<accession>A0AA37JF60</accession>
<dbReference type="Gene3D" id="3.40.50.720">
    <property type="entry name" value="NAD(P)-binding Rossmann-like Domain"/>
    <property type="match status" value="1"/>
</dbReference>
<feature type="domain" description="Enoyl reductase (ER)" evidence="5">
    <location>
        <begin position="7"/>
        <end position="347"/>
    </location>
</feature>
<evidence type="ECO:0000256" key="2">
    <source>
        <dbReference type="ARBA" id="ARBA00022833"/>
    </source>
</evidence>
<dbReference type="GO" id="GO:0016491">
    <property type="term" value="F:oxidoreductase activity"/>
    <property type="evidence" value="ECO:0007669"/>
    <property type="project" value="UniProtKB-KW"/>
</dbReference>
<evidence type="ECO:0000256" key="3">
    <source>
        <dbReference type="ARBA" id="ARBA00023002"/>
    </source>
</evidence>
<evidence type="ECO:0000313" key="7">
    <source>
        <dbReference type="Proteomes" id="UP001055091"/>
    </source>
</evidence>
<dbReference type="Proteomes" id="UP001055091">
    <property type="component" value="Unassembled WGS sequence"/>
</dbReference>
<dbReference type="InterPro" id="IPR002328">
    <property type="entry name" value="ADH_Zn_CS"/>
</dbReference>
<dbReference type="SMART" id="SM00829">
    <property type="entry name" value="PKS_ER"/>
    <property type="match status" value="1"/>
</dbReference>
<protein>
    <submittedName>
        <fullName evidence="6">Sorbitol dehydrogenase</fullName>
    </submittedName>
</protein>
<comment type="similarity">
    <text evidence="4">Belongs to the zinc-containing alcohol dehydrogenase family.</text>
</comment>
<dbReference type="InterPro" id="IPR013149">
    <property type="entry name" value="ADH-like_C"/>
</dbReference>
<dbReference type="InterPro" id="IPR050129">
    <property type="entry name" value="Zn_alcohol_dh"/>
</dbReference>
<keyword evidence="1 4" id="KW-0479">Metal-binding</keyword>
<dbReference type="SUPFAM" id="SSF51735">
    <property type="entry name" value="NAD(P)-binding Rossmann-fold domains"/>
    <property type="match status" value="1"/>
</dbReference>
<dbReference type="Pfam" id="PF00107">
    <property type="entry name" value="ADH_zinc_N"/>
    <property type="match status" value="1"/>
</dbReference>